<gene>
    <name evidence="1" type="ORF">ACFPN6_09785</name>
</gene>
<evidence type="ECO:0000313" key="1">
    <source>
        <dbReference type="EMBL" id="MFC5224889.1"/>
    </source>
</evidence>
<dbReference type="EMBL" id="JBHSKL010000011">
    <property type="protein sequence ID" value="MFC5224889.1"/>
    <property type="molecule type" value="Genomic_DNA"/>
</dbReference>
<comment type="caution">
    <text evidence="1">The sequence shown here is derived from an EMBL/GenBank/DDBJ whole genome shotgun (WGS) entry which is preliminary data.</text>
</comment>
<dbReference type="RefSeq" id="WP_344643417.1">
    <property type="nucleotide sequence ID" value="NZ_BAAASS010000004.1"/>
</dbReference>
<reference evidence="2" key="1">
    <citation type="journal article" date="2019" name="Int. J. Syst. Evol. Microbiol.">
        <title>The Global Catalogue of Microorganisms (GCM) 10K type strain sequencing project: providing services to taxonomists for standard genome sequencing and annotation.</title>
        <authorList>
            <consortium name="The Broad Institute Genomics Platform"/>
            <consortium name="The Broad Institute Genome Sequencing Center for Infectious Disease"/>
            <person name="Wu L."/>
            <person name="Ma J."/>
        </authorList>
    </citation>
    <scope>NUCLEOTIDE SEQUENCE [LARGE SCALE GENOMIC DNA]</scope>
    <source>
        <strain evidence="2">CCM 8479</strain>
    </source>
</reference>
<accession>A0ABW0D3G5</accession>
<keyword evidence="2" id="KW-1185">Reference proteome</keyword>
<sequence>MTLLPVGFAVNRRFEAKYAVRLQAAGFTPVTDQDGRLRYVPPGGRLPGHGNPFTAGT</sequence>
<protein>
    <submittedName>
        <fullName evidence="1">Uncharacterized protein</fullName>
    </submittedName>
</protein>
<dbReference type="Proteomes" id="UP001596156">
    <property type="component" value="Unassembled WGS sequence"/>
</dbReference>
<proteinExistence type="predicted"/>
<name>A0ABW0D3G5_STRFI</name>
<evidence type="ECO:0000313" key="2">
    <source>
        <dbReference type="Proteomes" id="UP001596156"/>
    </source>
</evidence>
<organism evidence="1 2">
    <name type="scientific">Streptomyces fimbriatus</name>
    <dbReference type="NCBI Taxonomy" id="68197"/>
    <lineage>
        <taxon>Bacteria</taxon>
        <taxon>Bacillati</taxon>
        <taxon>Actinomycetota</taxon>
        <taxon>Actinomycetes</taxon>
        <taxon>Kitasatosporales</taxon>
        <taxon>Streptomycetaceae</taxon>
        <taxon>Streptomyces</taxon>
    </lineage>
</organism>